<feature type="compositionally biased region" description="Basic and acidic residues" evidence="1">
    <location>
        <begin position="1"/>
        <end position="33"/>
    </location>
</feature>
<feature type="region of interest" description="Disordered" evidence="1">
    <location>
        <begin position="1"/>
        <end position="98"/>
    </location>
</feature>
<sequence length="98" mass="10450">ADQEQDPRRPVAAHDQRDGRGAGRAGRGAERRQVGRGPAARGPRPRHPRGVRGRSRHGPEGAGGERRLGRPPRGAGGAVLPRRRRWWPAGPSGDAGPL</sequence>
<evidence type="ECO:0000313" key="2">
    <source>
        <dbReference type="EMBL" id="CAA9421382.1"/>
    </source>
</evidence>
<feature type="compositionally biased region" description="Basic residues" evidence="1">
    <location>
        <begin position="43"/>
        <end position="56"/>
    </location>
</feature>
<feature type="non-terminal residue" evidence="2">
    <location>
        <position position="1"/>
    </location>
</feature>
<feature type="non-terminal residue" evidence="2">
    <location>
        <position position="98"/>
    </location>
</feature>
<protein>
    <submittedName>
        <fullName evidence="2">Uncharacterized protein</fullName>
    </submittedName>
</protein>
<feature type="compositionally biased region" description="Basic and acidic residues" evidence="1">
    <location>
        <begin position="57"/>
        <end position="68"/>
    </location>
</feature>
<gene>
    <name evidence="2" type="ORF">AVDCRST_MAG15-2215</name>
</gene>
<reference evidence="2" key="1">
    <citation type="submission" date="2020-02" db="EMBL/GenBank/DDBJ databases">
        <authorList>
            <person name="Meier V. D."/>
        </authorList>
    </citation>
    <scope>NUCLEOTIDE SEQUENCE</scope>
    <source>
        <strain evidence="2">AVDCRST_MAG15</strain>
    </source>
</reference>
<accession>A0A6J4PQ62</accession>
<dbReference type="EMBL" id="CADCUU010000325">
    <property type="protein sequence ID" value="CAA9421382.1"/>
    <property type="molecule type" value="Genomic_DNA"/>
</dbReference>
<name>A0A6J4PQ62_9RHOB</name>
<proteinExistence type="predicted"/>
<dbReference type="AlphaFoldDB" id="A0A6J4PQ62"/>
<evidence type="ECO:0000256" key="1">
    <source>
        <dbReference type="SAM" id="MobiDB-lite"/>
    </source>
</evidence>
<organism evidence="2">
    <name type="scientific">uncultured Rubellimicrobium sp</name>
    <dbReference type="NCBI Taxonomy" id="543078"/>
    <lineage>
        <taxon>Bacteria</taxon>
        <taxon>Pseudomonadati</taxon>
        <taxon>Pseudomonadota</taxon>
        <taxon>Alphaproteobacteria</taxon>
        <taxon>Rhodobacterales</taxon>
        <taxon>Roseobacteraceae</taxon>
        <taxon>Rubellimicrobium</taxon>
        <taxon>environmental samples</taxon>
    </lineage>
</organism>